<feature type="chain" id="PRO_5040126174" evidence="1">
    <location>
        <begin position="28"/>
        <end position="99"/>
    </location>
</feature>
<name>A0A9Q3DSV8_9BASI</name>
<dbReference type="Proteomes" id="UP000765509">
    <property type="component" value="Unassembled WGS sequence"/>
</dbReference>
<feature type="signal peptide" evidence="1">
    <location>
        <begin position="1"/>
        <end position="27"/>
    </location>
</feature>
<accession>A0A9Q3DSV8</accession>
<dbReference type="AlphaFoldDB" id="A0A9Q3DSV8"/>
<dbReference type="EMBL" id="AVOT02020447">
    <property type="protein sequence ID" value="MBW0508649.1"/>
    <property type="molecule type" value="Genomic_DNA"/>
</dbReference>
<comment type="caution">
    <text evidence="2">The sequence shown here is derived from an EMBL/GenBank/DDBJ whole genome shotgun (WGS) entry which is preliminary data.</text>
</comment>
<reference evidence="2" key="1">
    <citation type="submission" date="2021-03" db="EMBL/GenBank/DDBJ databases">
        <title>Draft genome sequence of rust myrtle Austropuccinia psidii MF-1, a brazilian biotype.</title>
        <authorList>
            <person name="Quecine M.C."/>
            <person name="Pachon D.M.R."/>
            <person name="Bonatelli M.L."/>
            <person name="Correr F.H."/>
            <person name="Franceschini L.M."/>
            <person name="Leite T.F."/>
            <person name="Margarido G.R.A."/>
            <person name="Almeida C.A."/>
            <person name="Ferrarezi J.A."/>
            <person name="Labate C.A."/>
        </authorList>
    </citation>
    <scope>NUCLEOTIDE SEQUENCE</scope>
    <source>
        <strain evidence="2">MF-1</strain>
    </source>
</reference>
<evidence type="ECO:0000256" key="1">
    <source>
        <dbReference type="SAM" id="SignalP"/>
    </source>
</evidence>
<protein>
    <submittedName>
        <fullName evidence="2">Uncharacterized protein</fullName>
    </submittedName>
</protein>
<sequence length="99" mass="10462">MIHSLLLQKLALVLLFGISLQFSGAYGTSGKCGLGPHSNALCIKNPPVNKKVSVYNASYKNGVYGCGADEMKCCTFRVDDGETITALQSQIDSSCVSPS</sequence>
<gene>
    <name evidence="2" type="ORF">O181_048364</name>
</gene>
<keyword evidence="3" id="KW-1185">Reference proteome</keyword>
<proteinExistence type="predicted"/>
<organism evidence="2 3">
    <name type="scientific">Austropuccinia psidii MF-1</name>
    <dbReference type="NCBI Taxonomy" id="1389203"/>
    <lineage>
        <taxon>Eukaryota</taxon>
        <taxon>Fungi</taxon>
        <taxon>Dikarya</taxon>
        <taxon>Basidiomycota</taxon>
        <taxon>Pucciniomycotina</taxon>
        <taxon>Pucciniomycetes</taxon>
        <taxon>Pucciniales</taxon>
        <taxon>Sphaerophragmiaceae</taxon>
        <taxon>Austropuccinia</taxon>
    </lineage>
</organism>
<evidence type="ECO:0000313" key="3">
    <source>
        <dbReference type="Proteomes" id="UP000765509"/>
    </source>
</evidence>
<evidence type="ECO:0000313" key="2">
    <source>
        <dbReference type="EMBL" id="MBW0508649.1"/>
    </source>
</evidence>
<keyword evidence="1" id="KW-0732">Signal</keyword>